<dbReference type="RefSeq" id="WP_246966408.1">
    <property type="nucleotide sequence ID" value="NZ_CP095397.1"/>
</dbReference>
<evidence type="ECO:0000313" key="13">
    <source>
        <dbReference type="Proteomes" id="UP001595821"/>
    </source>
</evidence>
<dbReference type="GeneID" id="71854325"/>
<dbReference type="EMBL" id="JBHSDJ010000016">
    <property type="protein sequence ID" value="MFC4246817.1"/>
    <property type="molecule type" value="Genomic_DNA"/>
</dbReference>
<dbReference type="GO" id="GO:0000166">
    <property type="term" value="F:nucleotide binding"/>
    <property type="evidence" value="ECO:0007669"/>
    <property type="project" value="UniProtKB-KW"/>
</dbReference>
<accession>A0ABD5NY01</accession>
<dbReference type="AlphaFoldDB" id="A0ABD5NY01"/>
<comment type="catalytic activity">
    <reaction evidence="9 10">
        <text>XTP + H2O = XDP + phosphate + H(+)</text>
        <dbReference type="Rhea" id="RHEA:28406"/>
        <dbReference type="ChEBI" id="CHEBI:15377"/>
        <dbReference type="ChEBI" id="CHEBI:15378"/>
        <dbReference type="ChEBI" id="CHEBI:43474"/>
        <dbReference type="ChEBI" id="CHEBI:59884"/>
        <dbReference type="ChEBI" id="CHEBI:61314"/>
        <dbReference type="EC" id="3.6.1.73"/>
    </reaction>
</comment>
<dbReference type="Gene3D" id="3.90.950.10">
    <property type="match status" value="1"/>
</dbReference>
<comment type="cofactor">
    <cofactor evidence="1">
        <name>Mn(2+)</name>
        <dbReference type="ChEBI" id="CHEBI:29035"/>
    </cofactor>
</comment>
<evidence type="ECO:0000256" key="5">
    <source>
        <dbReference type="ARBA" id="ARBA00022842"/>
    </source>
</evidence>
<dbReference type="Pfam" id="PF01931">
    <property type="entry name" value="NTPase_I-T"/>
    <property type="match status" value="1"/>
</dbReference>
<dbReference type="GO" id="GO:0009117">
    <property type="term" value="P:nucleotide metabolic process"/>
    <property type="evidence" value="ECO:0007669"/>
    <property type="project" value="UniProtKB-KW"/>
</dbReference>
<evidence type="ECO:0000256" key="10">
    <source>
        <dbReference type="HAMAP-Rule" id="MF_00648"/>
    </source>
</evidence>
<reference evidence="12 13" key="1">
    <citation type="journal article" date="2014" name="Int. J. Syst. Evol. Microbiol.">
        <title>Complete genome sequence of Corynebacterium casei LMG S-19264T (=DSM 44701T), isolated from a smear-ripened cheese.</title>
        <authorList>
            <consortium name="US DOE Joint Genome Institute (JGI-PGF)"/>
            <person name="Walter F."/>
            <person name="Albersmeier A."/>
            <person name="Kalinowski J."/>
            <person name="Ruckert C."/>
        </authorList>
    </citation>
    <scope>NUCLEOTIDE SEQUENCE [LARGE SCALE GENOMIC DNA]</scope>
    <source>
        <strain evidence="12 13">IBRC-M 10912</strain>
    </source>
</reference>
<proteinExistence type="inferred from homology"/>
<name>A0ABD5NY01_9EURY</name>
<evidence type="ECO:0000256" key="3">
    <source>
        <dbReference type="ARBA" id="ARBA00022741"/>
    </source>
</evidence>
<keyword evidence="3 10" id="KW-0547">Nucleotide-binding</keyword>
<sequence length="179" mass="18683">MELAVGSTNPVKVDAVASALERYEPTVTAVSVDSGVAEQPRSVEATITGAENRARRALEVTASRSDRTDEYTFGVGLEGGVARFDATAGLYLIMWAAVTDSDQVGRGAGPSLRLPDHVAARVEAGEELGPVMDDFLGAEGVAENEGAAGMLTGGLTDRTRALREAVACAFGPFVTPYYE</sequence>
<evidence type="ECO:0000259" key="11">
    <source>
        <dbReference type="Pfam" id="PF01931"/>
    </source>
</evidence>
<feature type="domain" description="Non-canonical purine NTP phosphatase/PRRC1" evidence="11">
    <location>
        <begin position="6"/>
        <end position="174"/>
    </location>
</feature>
<evidence type="ECO:0000256" key="6">
    <source>
        <dbReference type="ARBA" id="ARBA00023080"/>
    </source>
</evidence>
<dbReference type="PANTHER" id="PTHR34699:SF2">
    <property type="entry name" value="NON-CANONICAL PURINE NTP PHOSPHATASE_PRRC1 DOMAIN-CONTAINING PROTEIN"/>
    <property type="match status" value="1"/>
</dbReference>
<keyword evidence="6 10" id="KW-0546">Nucleotide metabolism</keyword>
<evidence type="ECO:0000256" key="7">
    <source>
        <dbReference type="ARBA" id="ARBA00023211"/>
    </source>
</evidence>
<evidence type="ECO:0000313" key="12">
    <source>
        <dbReference type="EMBL" id="MFC4246817.1"/>
    </source>
</evidence>
<feature type="binding site" evidence="10">
    <location>
        <position position="70"/>
    </location>
    <ligand>
        <name>Mg(2+)</name>
        <dbReference type="ChEBI" id="CHEBI:18420"/>
    </ligand>
</feature>
<keyword evidence="5 10" id="KW-0460">Magnesium</keyword>
<evidence type="ECO:0000256" key="1">
    <source>
        <dbReference type="ARBA" id="ARBA00001936"/>
    </source>
</evidence>
<dbReference type="HAMAP" id="MF_00648">
    <property type="entry name" value="Non_canon_purine_NTPase_YjjX"/>
    <property type="match status" value="1"/>
</dbReference>
<dbReference type="InterPro" id="IPR002786">
    <property type="entry name" value="Non_canon_purine_NTPase"/>
</dbReference>
<dbReference type="InterPro" id="IPR050299">
    <property type="entry name" value="YjjX_NTPase"/>
</dbReference>
<dbReference type="EC" id="3.6.1.73" evidence="10"/>
<keyword evidence="7 10" id="KW-0464">Manganese</keyword>
<evidence type="ECO:0000256" key="4">
    <source>
        <dbReference type="ARBA" id="ARBA00022801"/>
    </source>
</evidence>
<dbReference type="Proteomes" id="UP001595821">
    <property type="component" value="Unassembled WGS sequence"/>
</dbReference>
<organism evidence="12 13">
    <name type="scientific">Natribaculum luteum</name>
    <dbReference type="NCBI Taxonomy" id="1586232"/>
    <lineage>
        <taxon>Archaea</taxon>
        <taxon>Methanobacteriati</taxon>
        <taxon>Methanobacteriota</taxon>
        <taxon>Stenosarchaea group</taxon>
        <taxon>Halobacteria</taxon>
        <taxon>Halobacteriales</taxon>
        <taxon>Natrialbaceae</taxon>
        <taxon>Natribaculum</taxon>
    </lineage>
</organism>
<comment type="caution">
    <text evidence="10">Lacks conserved residue(s) required for the propagation of feature annotation.</text>
</comment>
<dbReference type="GO" id="GO:0103023">
    <property type="term" value="F:ITPase activity"/>
    <property type="evidence" value="ECO:0007669"/>
    <property type="project" value="UniProtKB-EC"/>
</dbReference>
<keyword evidence="4 10" id="KW-0378">Hydrolase</keyword>
<comment type="catalytic activity">
    <reaction evidence="8 10">
        <text>ITP + H2O = IDP + phosphate + H(+)</text>
        <dbReference type="Rhea" id="RHEA:28330"/>
        <dbReference type="ChEBI" id="CHEBI:15377"/>
        <dbReference type="ChEBI" id="CHEBI:15378"/>
        <dbReference type="ChEBI" id="CHEBI:43474"/>
        <dbReference type="ChEBI" id="CHEBI:58280"/>
        <dbReference type="ChEBI" id="CHEBI:61402"/>
        <dbReference type="EC" id="3.6.1.73"/>
    </reaction>
</comment>
<feature type="binding site" evidence="10">
    <location>
        <begin position="7"/>
        <end position="12"/>
    </location>
    <ligand>
        <name>substrate</name>
    </ligand>
</feature>
<keyword evidence="2 10" id="KW-0479">Metal-binding</keyword>
<dbReference type="FunFam" id="3.90.950.10:FF:000002">
    <property type="entry name" value="Inosine/xanthosine triphosphatase"/>
    <property type="match status" value="1"/>
</dbReference>
<evidence type="ECO:0000256" key="9">
    <source>
        <dbReference type="ARBA" id="ARBA00048781"/>
    </source>
</evidence>
<gene>
    <name evidence="12" type="ORF">ACFOZ7_07360</name>
</gene>
<feature type="binding site" evidence="10">
    <location>
        <position position="33"/>
    </location>
    <ligand>
        <name>Mg(2+)</name>
        <dbReference type="ChEBI" id="CHEBI:18420"/>
    </ligand>
</feature>
<evidence type="ECO:0000256" key="8">
    <source>
        <dbReference type="ARBA" id="ARBA00048174"/>
    </source>
</evidence>
<comment type="subunit">
    <text evidence="10">Homodimer.</text>
</comment>
<evidence type="ECO:0000256" key="2">
    <source>
        <dbReference type="ARBA" id="ARBA00022723"/>
    </source>
</evidence>
<dbReference type="PANTHER" id="PTHR34699">
    <property type="match status" value="1"/>
</dbReference>
<dbReference type="InterPro" id="IPR026533">
    <property type="entry name" value="NTPase/PRRC1"/>
</dbReference>
<comment type="similarity">
    <text evidence="10">Belongs to the YjjX NTPase family.</text>
</comment>
<comment type="cofactor">
    <cofactor evidence="10">
        <name>Mg(2+)</name>
        <dbReference type="ChEBI" id="CHEBI:18420"/>
    </cofactor>
    <cofactor evidence="10">
        <name>Mn(2+)</name>
        <dbReference type="ChEBI" id="CHEBI:29035"/>
    </cofactor>
    <text evidence="10">Binds 1 divalent metal cation per subunit; can use either Mg(2+) or Mn(2+).</text>
</comment>
<protein>
    <recommendedName>
        <fullName evidence="10">Probable inosine/xanthosine triphosphatase</fullName>
        <shortName evidence="10">ITPase/XTPase</shortName>
        <ecNumber evidence="10">3.6.1.73</ecNumber>
    </recommendedName>
    <alternativeName>
        <fullName evidence="10">Non-canonical purine NTP phosphatase</fullName>
    </alternativeName>
    <alternativeName>
        <fullName evidence="10">Non-standard purine NTP phosphatase</fullName>
    </alternativeName>
    <alternativeName>
        <fullName evidence="10">Nucleoside-triphosphate phosphatase</fullName>
        <shortName evidence="10">NTPase</shortName>
    </alternativeName>
</protein>
<dbReference type="InterPro" id="IPR029001">
    <property type="entry name" value="ITPase-like_fam"/>
</dbReference>
<comment type="caution">
    <text evidence="12">The sequence shown here is derived from an EMBL/GenBank/DDBJ whole genome shotgun (WGS) entry which is preliminary data.</text>
</comment>
<dbReference type="SUPFAM" id="SSF52972">
    <property type="entry name" value="ITPase-like"/>
    <property type="match status" value="1"/>
</dbReference>
<comment type="function">
    <text evidence="10">Phosphatase that hydrolyzes non-canonical purine nucleotides such as XTP and ITP to their respective diphosphate derivatives. Probably excludes non-canonical purines from DNA/RNA precursor pool, thus preventing their incorporation into DNA/RNA and avoiding chromosomal lesions.</text>
</comment>
<dbReference type="GO" id="GO:0046872">
    <property type="term" value="F:metal ion binding"/>
    <property type="evidence" value="ECO:0007669"/>
    <property type="project" value="UniProtKB-KW"/>
</dbReference>